<dbReference type="FunFam" id="3.40.50.2300:FF:000018">
    <property type="entry name" value="DNA-binding transcriptional regulator NtrC"/>
    <property type="match status" value="1"/>
</dbReference>
<keyword evidence="4 9" id="KW-0238">DNA-binding</keyword>
<dbReference type="Gene3D" id="3.40.50.2300">
    <property type="match status" value="1"/>
</dbReference>
<dbReference type="SUPFAM" id="SSF46894">
    <property type="entry name" value="C-terminal effector domain of the bipartite response regulators"/>
    <property type="match status" value="1"/>
</dbReference>
<dbReference type="Pfam" id="PF00072">
    <property type="entry name" value="Response_reg"/>
    <property type="match status" value="1"/>
</dbReference>
<dbReference type="InterPro" id="IPR000792">
    <property type="entry name" value="Tscrpt_reg_LuxR_C"/>
</dbReference>
<sequence length="206" mass="22438">MPPEALVHVIDDDADVRQSMALLFQVHDIAMRAHAGAKDFLAAAGAGIAGCVLSDVRMPGLDGIELLRRLRLSGLDLPVIVMSGHADVPMAVRAMKEGAFDFIEKPFDDVVILTLVRQALAKDRQAAGARHRLSDLKARIASLTPREREVLEMVAAGKANKIIGRELNVSPRTVEVHRAKLMTKMGAENAVDVARMFRETLRSSET</sequence>
<evidence type="ECO:0000256" key="6">
    <source>
        <dbReference type="PROSITE-ProRule" id="PRU00169"/>
    </source>
</evidence>
<keyword evidence="2" id="KW-0902">Two-component regulatory system</keyword>
<keyword evidence="3" id="KW-0805">Transcription regulation</keyword>
<evidence type="ECO:0000256" key="4">
    <source>
        <dbReference type="ARBA" id="ARBA00023125"/>
    </source>
</evidence>
<dbReference type="PANTHER" id="PTHR44688:SF16">
    <property type="entry name" value="DNA-BINDING TRANSCRIPTIONAL ACTIVATOR DEVR_DOSR"/>
    <property type="match status" value="1"/>
</dbReference>
<evidence type="ECO:0000256" key="1">
    <source>
        <dbReference type="ARBA" id="ARBA00022553"/>
    </source>
</evidence>
<evidence type="ECO:0000313" key="10">
    <source>
        <dbReference type="Proteomes" id="UP000644699"/>
    </source>
</evidence>
<evidence type="ECO:0000256" key="2">
    <source>
        <dbReference type="ARBA" id="ARBA00023012"/>
    </source>
</evidence>
<accession>A0A916ZRD6</accession>
<dbReference type="SMART" id="SM00448">
    <property type="entry name" value="REC"/>
    <property type="match status" value="1"/>
</dbReference>
<dbReference type="InterPro" id="IPR016032">
    <property type="entry name" value="Sig_transdc_resp-reg_C-effctor"/>
</dbReference>
<proteinExistence type="predicted"/>
<evidence type="ECO:0000259" key="8">
    <source>
        <dbReference type="PROSITE" id="PS50110"/>
    </source>
</evidence>
<dbReference type="Proteomes" id="UP000644699">
    <property type="component" value="Unassembled WGS sequence"/>
</dbReference>
<evidence type="ECO:0000259" key="7">
    <source>
        <dbReference type="PROSITE" id="PS50043"/>
    </source>
</evidence>
<feature type="domain" description="HTH luxR-type" evidence="7">
    <location>
        <begin position="136"/>
        <end position="201"/>
    </location>
</feature>
<dbReference type="Gene3D" id="1.10.10.10">
    <property type="entry name" value="Winged helix-like DNA-binding domain superfamily/Winged helix DNA-binding domain"/>
    <property type="match status" value="1"/>
</dbReference>
<feature type="modified residue" description="4-aspartylphosphate" evidence="6">
    <location>
        <position position="55"/>
    </location>
</feature>
<dbReference type="InterPro" id="IPR011006">
    <property type="entry name" value="CheY-like_superfamily"/>
</dbReference>
<keyword evidence="10" id="KW-1185">Reference proteome</keyword>
<reference evidence="9" key="2">
    <citation type="submission" date="2020-09" db="EMBL/GenBank/DDBJ databases">
        <authorList>
            <person name="Sun Q."/>
            <person name="Zhou Y."/>
        </authorList>
    </citation>
    <scope>NUCLEOTIDE SEQUENCE</scope>
    <source>
        <strain evidence="9">CGMCC 1.15367</strain>
    </source>
</reference>
<dbReference type="AlphaFoldDB" id="A0A916ZRD6"/>
<dbReference type="PRINTS" id="PR00038">
    <property type="entry name" value="HTHLUXR"/>
</dbReference>
<evidence type="ECO:0000256" key="5">
    <source>
        <dbReference type="ARBA" id="ARBA00023163"/>
    </source>
</evidence>
<dbReference type="GO" id="GO:0003677">
    <property type="term" value="F:DNA binding"/>
    <property type="evidence" value="ECO:0007669"/>
    <property type="project" value="UniProtKB-KW"/>
</dbReference>
<dbReference type="InterPro" id="IPR036388">
    <property type="entry name" value="WH-like_DNA-bd_sf"/>
</dbReference>
<protein>
    <submittedName>
        <fullName evidence="9">DNA-binding response regulator</fullName>
    </submittedName>
</protein>
<dbReference type="GO" id="GO:0006355">
    <property type="term" value="P:regulation of DNA-templated transcription"/>
    <property type="evidence" value="ECO:0007669"/>
    <property type="project" value="InterPro"/>
</dbReference>
<feature type="domain" description="Response regulatory" evidence="8">
    <location>
        <begin position="6"/>
        <end position="120"/>
    </location>
</feature>
<dbReference type="SMART" id="SM00421">
    <property type="entry name" value="HTH_LUXR"/>
    <property type="match status" value="1"/>
</dbReference>
<dbReference type="SUPFAM" id="SSF52172">
    <property type="entry name" value="CheY-like"/>
    <property type="match status" value="1"/>
</dbReference>
<dbReference type="PANTHER" id="PTHR44688">
    <property type="entry name" value="DNA-BINDING TRANSCRIPTIONAL ACTIVATOR DEVR_DOSR"/>
    <property type="match status" value="1"/>
</dbReference>
<gene>
    <name evidence="9" type="ORF">GCM10011390_30110</name>
</gene>
<organism evidence="9 10">
    <name type="scientific">Aureimonas endophytica</name>
    <dbReference type="NCBI Taxonomy" id="2027858"/>
    <lineage>
        <taxon>Bacteria</taxon>
        <taxon>Pseudomonadati</taxon>
        <taxon>Pseudomonadota</taxon>
        <taxon>Alphaproteobacteria</taxon>
        <taxon>Hyphomicrobiales</taxon>
        <taxon>Aurantimonadaceae</taxon>
        <taxon>Aureimonas</taxon>
    </lineage>
</organism>
<dbReference type="CDD" id="cd06170">
    <property type="entry name" value="LuxR_C_like"/>
    <property type="match status" value="1"/>
</dbReference>
<dbReference type="PROSITE" id="PS50043">
    <property type="entry name" value="HTH_LUXR_2"/>
    <property type="match status" value="1"/>
</dbReference>
<name>A0A916ZRD6_9HYPH</name>
<dbReference type="Pfam" id="PF00196">
    <property type="entry name" value="GerE"/>
    <property type="match status" value="1"/>
</dbReference>
<dbReference type="RefSeq" id="WP_188909833.1">
    <property type="nucleotide sequence ID" value="NZ_BMIQ01000004.1"/>
</dbReference>
<reference evidence="9" key="1">
    <citation type="journal article" date="2014" name="Int. J. Syst. Evol. Microbiol.">
        <title>Complete genome sequence of Corynebacterium casei LMG S-19264T (=DSM 44701T), isolated from a smear-ripened cheese.</title>
        <authorList>
            <consortium name="US DOE Joint Genome Institute (JGI-PGF)"/>
            <person name="Walter F."/>
            <person name="Albersmeier A."/>
            <person name="Kalinowski J."/>
            <person name="Ruckert C."/>
        </authorList>
    </citation>
    <scope>NUCLEOTIDE SEQUENCE</scope>
    <source>
        <strain evidence="9">CGMCC 1.15367</strain>
    </source>
</reference>
<dbReference type="PROSITE" id="PS50110">
    <property type="entry name" value="RESPONSE_REGULATORY"/>
    <property type="match status" value="1"/>
</dbReference>
<dbReference type="InterPro" id="IPR001789">
    <property type="entry name" value="Sig_transdc_resp-reg_receiver"/>
</dbReference>
<evidence type="ECO:0000313" key="9">
    <source>
        <dbReference type="EMBL" id="GGE09017.1"/>
    </source>
</evidence>
<comment type="caution">
    <text evidence="9">The sequence shown here is derived from an EMBL/GenBank/DDBJ whole genome shotgun (WGS) entry which is preliminary data.</text>
</comment>
<keyword evidence="5" id="KW-0804">Transcription</keyword>
<dbReference type="EMBL" id="BMIQ01000004">
    <property type="protein sequence ID" value="GGE09017.1"/>
    <property type="molecule type" value="Genomic_DNA"/>
</dbReference>
<evidence type="ECO:0000256" key="3">
    <source>
        <dbReference type="ARBA" id="ARBA00023015"/>
    </source>
</evidence>
<keyword evidence="1 6" id="KW-0597">Phosphoprotein</keyword>
<dbReference type="GO" id="GO:0000160">
    <property type="term" value="P:phosphorelay signal transduction system"/>
    <property type="evidence" value="ECO:0007669"/>
    <property type="project" value="UniProtKB-KW"/>
</dbReference>